<reference evidence="3 4" key="1">
    <citation type="journal article" date="2018" name="Mol. Plant">
        <title>The genome of Artemisia annua provides insight into the evolution of Asteraceae family and artemisinin biosynthesis.</title>
        <authorList>
            <person name="Shen Q."/>
            <person name="Zhang L."/>
            <person name="Liao Z."/>
            <person name="Wang S."/>
            <person name="Yan T."/>
            <person name="Shi P."/>
            <person name="Liu M."/>
            <person name="Fu X."/>
            <person name="Pan Q."/>
            <person name="Wang Y."/>
            <person name="Lv Z."/>
            <person name="Lu X."/>
            <person name="Zhang F."/>
            <person name="Jiang W."/>
            <person name="Ma Y."/>
            <person name="Chen M."/>
            <person name="Hao X."/>
            <person name="Li L."/>
            <person name="Tang Y."/>
            <person name="Lv G."/>
            <person name="Zhou Y."/>
            <person name="Sun X."/>
            <person name="Brodelius P.E."/>
            <person name="Rose J.K.C."/>
            <person name="Tang K."/>
        </authorList>
    </citation>
    <scope>NUCLEOTIDE SEQUENCE [LARGE SCALE GENOMIC DNA]</scope>
    <source>
        <strain evidence="4">cv. Huhao1</strain>
        <tissue evidence="3">Leaf</tissue>
    </source>
</reference>
<feature type="region of interest" description="Disordered" evidence="1">
    <location>
        <begin position="181"/>
        <end position="224"/>
    </location>
</feature>
<dbReference type="InterPro" id="IPR035892">
    <property type="entry name" value="C2_domain_sf"/>
</dbReference>
<dbReference type="Pfam" id="PF00168">
    <property type="entry name" value="C2"/>
    <property type="match status" value="1"/>
</dbReference>
<sequence>MECRSLELTLISAEGLKKPRSSNKTDKVYVKVTLTGYNGSLRTPTDKKNPEPIWNHPMQITVDETAGQKRMLVFKIKAVRTFFDKNLGEVRVSFKDLMEGMKDEGKDVQVVTYKVKRMSKKPGGTITFSYKFGPKFIKPVTVYARGTSGTSGTSYAYDQSSSSGFGTGFLGGLLQTDGVKQMGKSSRHQYKTQHHGESSNSGEREIEARDIGKDATSVKGKEEA</sequence>
<dbReference type="PANTHER" id="PTHR32246">
    <property type="entry name" value="INGRESSION PROTEIN FIC1"/>
    <property type="match status" value="1"/>
</dbReference>
<dbReference type="InterPro" id="IPR044750">
    <property type="entry name" value="C2_SRC2/BAP"/>
</dbReference>
<dbReference type="Proteomes" id="UP000245207">
    <property type="component" value="Unassembled WGS sequence"/>
</dbReference>
<keyword evidence="4" id="KW-1185">Reference proteome</keyword>
<feature type="domain" description="C2" evidence="2">
    <location>
        <begin position="1"/>
        <end position="107"/>
    </location>
</feature>
<dbReference type="AlphaFoldDB" id="A0A2U1NJN1"/>
<feature type="compositionally biased region" description="Basic and acidic residues" evidence="1">
    <location>
        <begin position="194"/>
        <end position="213"/>
    </location>
</feature>
<name>A0A2U1NJN1_ARTAN</name>
<dbReference type="PANTHER" id="PTHR32246:SF173">
    <property type="entry name" value="C2 DOMAIN-CONTAINING PROTEIN"/>
    <property type="match status" value="1"/>
</dbReference>
<dbReference type="PROSITE" id="PS50004">
    <property type="entry name" value="C2"/>
    <property type="match status" value="1"/>
</dbReference>
<dbReference type="STRING" id="35608.A0A2U1NJN1"/>
<evidence type="ECO:0000256" key="1">
    <source>
        <dbReference type="SAM" id="MobiDB-lite"/>
    </source>
</evidence>
<dbReference type="EMBL" id="PKPP01002696">
    <property type="protein sequence ID" value="PWA73688.1"/>
    <property type="molecule type" value="Genomic_DNA"/>
</dbReference>
<dbReference type="CDD" id="cd04051">
    <property type="entry name" value="C2_SRC2_like"/>
    <property type="match status" value="1"/>
</dbReference>
<protein>
    <submittedName>
        <fullName evidence="3">C2 calcium-dependent membrane targeting</fullName>
    </submittedName>
</protein>
<organism evidence="3 4">
    <name type="scientific">Artemisia annua</name>
    <name type="common">Sweet wormwood</name>
    <dbReference type="NCBI Taxonomy" id="35608"/>
    <lineage>
        <taxon>Eukaryota</taxon>
        <taxon>Viridiplantae</taxon>
        <taxon>Streptophyta</taxon>
        <taxon>Embryophyta</taxon>
        <taxon>Tracheophyta</taxon>
        <taxon>Spermatophyta</taxon>
        <taxon>Magnoliopsida</taxon>
        <taxon>eudicotyledons</taxon>
        <taxon>Gunneridae</taxon>
        <taxon>Pentapetalae</taxon>
        <taxon>asterids</taxon>
        <taxon>campanulids</taxon>
        <taxon>Asterales</taxon>
        <taxon>Asteraceae</taxon>
        <taxon>Asteroideae</taxon>
        <taxon>Anthemideae</taxon>
        <taxon>Artemisiinae</taxon>
        <taxon>Artemisia</taxon>
    </lineage>
</organism>
<evidence type="ECO:0000313" key="4">
    <source>
        <dbReference type="Proteomes" id="UP000245207"/>
    </source>
</evidence>
<dbReference type="OrthoDB" id="270970at2759"/>
<dbReference type="GO" id="GO:0006952">
    <property type="term" value="P:defense response"/>
    <property type="evidence" value="ECO:0007669"/>
    <property type="project" value="InterPro"/>
</dbReference>
<gene>
    <name evidence="3" type="ORF">CTI12_AA258990</name>
</gene>
<dbReference type="SMART" id="SM00239">
    <property type="entry name" value="C2"/>
    <property type="match status" value="1"/>
</dbReference>
<comment type="caution">
    <text evidence="3">The sequence shown here is derived from an EMBL/GenBank/DDBJ whole genome shotgun (WGS) entry which is preliminary data.</text>
</comment>
<accession>A0A2U1NJN1</accession>
<dbReference type="Gene3D" id="2.60.40.150">
    <property type="entry name" value="C2 domain"/>
    <property type="match status" value="1"/>
</dbReference>
<proteinExistence type="predicted"/>
<dbReference type="SUPFAM" id="SSF49562">
    <property type="entry name" value="C2 domain (Calcium/lipid-binding domain, CaLB)"/>
    <property type="match status" value="1"/>
</dbReference>
<evidence type="ECO:0000313" key="3">
    <source>
        <dbReference type="EMBL" id="PWA73688.1"/>
    </source>
</evidence>
<dbReference type="InterPro" id="IPR000008">
    <property type="entry name" value="C2_dom"/>
</dbReference>
<evidence type="ECO:0000259" key="2">
    <source>
        <dbReference type="PROSITE" id="PS50004"/>
    </source>
</evidence>